<evidence type="ECO:0000313" key="14">
    <source>
        <dbReference type="EMBL" id="PNF78417.1"/>
    </source>
</evidence>
<dbReference type="InterPro" id="IPR031167">
    <property type="entry name" value="G_OBG"/>
</dbReference>
<dbReference type="EC" id="3.6.5.-" evidence="10"/>
<reference evidence="14 15" key="1">
    <citation type="submission" date="2018-01" db="EMBL/GenBank/DDBJ databases">
        <title>Denitrification phenotypes of diverse strains of Pseudomonas stutzeri.</title>
        <authorList>
            <person name="Milligan D.A."/>
            <person name="Bergaust L."/>
            <person name="Bakken L.R."/>
            <person name="Frostegard A."/>
        </authorList>
    </citation>
    <scope>NUCLEOTIDE SEQUENCE [LARGE SCALE GENOMIC DNA]</scope>
    <source>
        <strain evidence="14 15">DSM 50238</strain>
    </source>
</reference>
<dbReference type="CDD" id="cd01898">
    <property type="entry name" value="Obg"/>
    <property type="match status" value="1"/>
</dbReference>
<dbReference type="InterPro" id="IPR027417">
    <property type="entry name" value="P-loop_NTPase"/>
</dbReference>
<dbReference type="NCBIfam" id="TIGR02729">
    <property type="entry name" value="Obg_CgtA"/>
    <property type="match status" value="1"/>
</dbReference>
<feature type="domain" description="OBG-type G" evidence="12">
    <location>
        <begin position="160"/>
        <end position="333"/>
    </location>
</feature>
<keyword evidence="4 10" id="KW-0963">Cytoplasm</keyword>
<dbReference type="AlphaFoldDB" id="A0A8E2U313"/>
<dbReference type="InterPro" id="IPR014100">
    <property type="entry name" value="GTP-bd_Obg/CgtA"/>
</dbReference>
<dbReference type="PANTHER" id="PTHR11702:SF31">
    <property type="entry name" value="MITOCHONDRIAL RIBOSOME-ASSOCIATED GTPASE 2"/>
    <property type="match status" value="1"/>
</dbReference>
<comment type="similarity">
    <text evidence="3 10">Belongs to the TRAFAC class OBG-HflX-like GTPase superfamily. OBG GTPase family.</text>
</comment>
<evidence type="ECO:0000256" key="11">
    <source>
        <dbReference type="SAM" id="MobiDB-lite"/>
    </source>
</evidence>
<comment type="cofactor">
    <cofactor evidence="1 10">
        <name>Mg(2+)</name>
        <dbReference type="ChEBI" id="CHEBI:18420"/>
    </cofactor>
</comment>
<dbReference type="InterPro" id="IPR006073">
    <property type="entry name" value="GTP-bd"/>
</dbReference>
<evidence type="ECO:0000256" key="8">
    <source>
        <dbReference type="ARBA" id="ARBA00022842"/>
    </source>
</evidence>
<evidence type="ECO:0000256" key="10">
    <source>
        <dbReference type="HAMAP-Rule" id="MF_01454"/>
    </source>
</evidence>
<feature type="binding site" evidence="10">
    <location>
        <begin position="314"/>
        <end position="316"/>
    </location>
    <ligand>
        <name>GTP</name>
        <dbReference type="ChEBI" id="CHEBI:37565"/>
    </ligand>
</feature>
<dbReference type="Pfam" id="PF01018">
    <property type="entry name" value="GTP1_OBG"/>
    <property type="match status" value="1"/>
</dbReference>
<dbReference type="FunFam" id="3.40.50.300:FF:000185">
    <property type="entry name" value="GTPase Obg"/>
    <property type="match status" value="1"/>
</dbReference>
<comment type="subunit">
    <text evidence="10">Monomer.</text>
</comment>
<dbReference type="Gene3D" id="3.40.50.300">
    <property type="entry name" value="P-loop containing nucleotide triphosphate hydrolases"/>
    <property type="match status" value="1"/>
</dbReference>
<dbReference type="Pfam" id="PF01926">
    <property type="entry name" value="MMR_HSR1"/>
    <property type="match status" value="1"/>
</dbReference>
<feature type="binding site" evidence="10">
    <location>
        <position position="173"/>
    </location>
    <ligand>
        <name>Mg(2+)</name>
        <dbReference type="ChEBI" id="CHEBI:18420"/>
    </ligand>
</feature>
<dbReference type="PROSITE" id="PS51883">
    <property type="entry name" value="OBG"/>
    <property type="match status" value="1"/>
</dbReference>
<gene>
    <name evidence="14" type="primary">obgE</name>
    <name evidence="14" type="synonym">cgtA</name>
    <name evidence="10 14" type="synonym">obg</name>
    <name evidence="14" type="synonym">yhbZ</name>
    <name evidence="14" type="ORF">CXK95_03725</name>
</gene>
<keyword evidence="6 10" id="KW-0547">Nucleotide-binding</keyword>
<dbReference type="PROSITE" id="PS51710">
    <property type="entry name" value="G_OBG"/>
    <property type="match status" value="1"/>
</dbReference>
<evidence type="ECO:0000256" key="3">
    <source>
        <dbReference type="ARBA" id="ARBA00007699"/>
    </source>
</evidence>
<accession>A0A8E2U313</accession>
<dbReference type="SUPFAM" id="SSF82051">
    <property type="entry name" value="Obg GTP-binding protein N-terminal domain"/>
    <property type="match status" value="1"/>
</dbReference>
<keyword evidence="9 10" id="KW-0342">GTP-binding</keyword>
<comment type="function">
    <text evidence="10">An essential GTPase which binds GTP, GDP and possibly (p)ppGpp with moderate affinity, with high nucleotide exchange rates and a fairly low GTP hydrolysis rate. Plays a role in control of the cell cycle, stress response, ribosome biogenesis and in those bacteria that undergo differentiation, in morphogenesis control.</text>
</comment>
<evidence type="ECO:0000256" key="1">
    <source>
        <dbReference type="ARBA" id="ARBA00001946"/>
    </source>
</evidence>
<dbReference type="InterPro" id="IPR006169">
    <property type="entry name" value="GTP1_OBG_dom"/>
</dbReference>
<feature type="domain" description="Obg" evidence="13">
    <location>
        <begin position="1"/>
        <end position="159"/>
    </location>
</feature>
<protein>
    <recommendedName>
        <fullName evidence="10">GTPase Obg</fullName>
        <ecNumber evidence="10">3.6.5.-</ecNumber>
    </recommendedName>
    <alternativeName>
        <fullName evidence="10">GTP-binding protein Obg</fullName>
    </alternativeName>
</protein>
<keyword evidence="5 10" id="KW-0479">Metal-binding</keyword>
<feature type="binding site" evidence="10">
    <location>
        <begin position="283"/>
        <end position="286"/>
    </location>
    <ligand>
        <name>GTP</name>
        <dbReference type="ChEBI" id="CHEBI:37565"/>
    </ligand>
</feature>
<dbReference type="GO" id="GO:0000287">
    <property type="term" value="F:magnesium ion binding"/>
    <property type="evidence" value="ECO:0007669"/>
    <property type="project" value="InterPro"/>
</dbReference>
<evidence type="ECO:0000259" key="12">
    <source>
        <dbReference type="PROSITE" id="PS51710"/>
    </source>
</evidence>
<keyword evidence="7 10" id="KW-0378">Hydrolase</keyword>
<dbReference type="PRINTS" id="PR00326">
    <property type="entry name" value="GTP1OBG"/>
</dbReference>
<keyword evidence="8 10" id="KW-0460">Magnesium</keyword>
<feature type="compositionally biased region" description="Acidic residues" evidence="11">
    <location>
        <begin position="383"/>
        <end position="397"/>
    </location>
</feature>
<dbReference type="GO" id="GO:0019003">
    <property type="term" value="F:GDP binding"/>
    <property type="evidence" value="ECO:0007669"/>
    <property type="project" value="UniProtKB-ARBA"/>
</dbReference>
<dbReference type="GO" id="GO:0005525">
    <property type="term" value="F:GTP binding"/>
    <property type="evidence" value="ECO:0007669"/>
    <property type="project" value="UniProtKB-UniRule"/>
</dbReference>
<dbReference type="SUPFAM" id="SSF52540">
    <property type="entry name" value="P-loop containing nucleoside triphosphate hydrolases"/>
    <property type="match status" value="1"/>
</dbReference>
<dbReference type="EMBL" id="POUK01000001">
    <property type="protein sequence ID" value="PNF78417.1"/>
    <property type="molecule type" value="Genomic_DNA"/>
</dbReference>
<feature type="region of interest" description="Disordered" evidence="11">
    <location>
        <begin position="127"/>
        <end position="148"/>
    </location>
</feature>
<name>A0A8E2U313_9GAMM</name>
<evidence type="ECO:0000256" key="7">
    <source>
        <dbReference type="ARBA" id="ARBA00022801"/>
    </source>
</evidence>
<sequence>MKFVDEVSIFVKAGDGGNGMMSFRREKFIEKGGPNGGDGGDGGSIYLEADENLNTLVDYRYTRRFHAQNGQKGGSTDCTGAKGEDLILPVPVGTTVIDAATQEIMGDLTKAGQRLLVAQGGWHGLGNTRFKSSTNRAPRQTTPGKPGDARDLKLELKVLADVGLLGLPNAGKSTFIRSVSAAKPKVADYPFTTLVPNLGVVSVGRYKSFVIADIPGLIEGAAEGAGLGIRFLKHLARTRLLLHLVDMVPPDGSDPADAAEIILHELEKFSPALMQRDRWLVLNKADQLLDEEREERMRQVVERLDWKGPVFVISALESDGTEALAQAIMRYLDERTLRIAEDPQYAEALAELDRQIEDEARARLQELDDQRALRRAGVKAADEVDDDDFDDDDDGEGGAEIFYVR</sequence>
<evidence type="ECO:0000256" key="4">
    <source>
        <dbReference type="ARBA" id="ARBA00022490"/>
    </source>
</evidence>
<feature type="binding site" evidence="10">
    <location>
        <begin position="213"/>
        <end position="216"/>
    </location>
    <ligand>
        <name>GTP</name>
        <dbReference type="ChEBI" id="CHEBI:37565"/>
    </ligand>
</feature>
<dbReference type="InterPro" id="IPR045086">
    <property type="entry name" value="OBG_GTPase"/>
</dbReference>
<dbReference type="RefSeq" id="WP_102827655.1">
    <property type="nucleotide sequence ID" value="NZ_CP065721.1"/>
</dbReference>
<dbReference type="NCBIfam" id="NF008956">
    <property type="entry name" value="PRK12299.1"/>
    <property type="match status" value="1"/>
</dbReference>
<dbReference type="InterPro" id="IPR036726">
    <property type="entry name" value="GTP1_OBG_dom_sf"/>
</dbReference>
<dbReference type="GO" id="GO:0042254">
    <property type="term" value="P:ribosome biogenesis"/>
    <property type="evidence" value="ECO:0007669"/>
    <property type="project" value="UniProtKB-UniRule"/>
</dbReference>
<dbReference type="GO" id="GO:0005737">
    <property type="term" value="C:cytoplasm"/>
    <property type="evidence" value="ECO:0007669"/>
    <property type="project" value="UniProtKB-SubCell"/>
</dbReference>
<comment type="caution">
    <text evidence="14">The sequence shown here is derived from an EMBL/GenBank/DDBJ whole genome shotgun (WGS) entry which is preliminary data.</text>
</comment>
<feature type="binding site" evidence="10">
    <location>
        <position position="193"/>
    </location>
    <ligand>
        <name>Mg(2+)</name>
        <dbReference type="ChEBI" id="CHEBI:18420"/>
    </ligand>
</feature>
<feature type="region of interest" description="Disordered" evidence="11">
    <location>
        <begin position="375"/>
        <end position="405"/>
    </location>
</feature>
<dbReference type="GO" id="GO:0043022">
    <property type="term" value="F:ribosome binding"/>
    <property type="evidence" value="ECO:0007669"/>
    <property type="project" value="UniProtKB-ARBA"/>
</dbReference>
<evidence type="ECO:0000259" key="13">
    <source>
        <dbReference type="PROSITE" id="PS51883"/>
    </source>
</evidence>
<dbReference type="NCBIfam" id="NF008955">
    <property type="entry name" value="PRK12297.1"/>
    <property type="match status" value="1"/>
</dbReference>
<dbReference type="PIRSF" id="PIRSF002401">
    <property type="entry name" value="GTP_bd_Obg/CgtA"/>
    <property type="match status" value="1"/>
</dbReference>
<proteinExistence type="inferred from homology"/>
<evidence type="ECO:0000256" key="5">
    <source>
        <dbReference type="ARBA" id="ARBA00022723"/>
    </source>
</evidence>
<organism evidence="14 15">
    <name type="scientific">Stutzerimonas degradans</name>
    <dbReference type="NCBI Taxonomy" id="2968968"/>
    <lineage>
        <taxon>Bacteria</taxon>
        <taxon>Pseudomonadati</taxon>
        <taxon>Pseudomonadota</taxon>
        <taxon>Gammaproteobacteria</taxon>
        <taxon>Pseudomonadales</taxon>
        <taxon>Pseudomonadaceae</taxon>
        <taxon>Stutzerimonas</taxon>
    </lineage>
</organism>
<evidence type="ECO:0000313" key="15">
    <source>
        <dbReference type="Proteomes" id="UP000235881"/>
    </source>
</evidence>
<evidence type="ECO:0000256" key="2">
    <source>
        <dbReference type="ARBA" id="ARBA00004496"/>
    </source>
</evidence>
<evidence type="ECO:0000256" key="9">
    <source>
        <dbReference type="ARBA" id="ARBA00023134"/>
    </source>
</evidence>
<comment type="subcellular location">
    <subcellularLocation>
        <location evidence="2 10">Cytoplasm</location>
    </subcellularLocation>
</comment>
<evidence type="ECO:0000256" key="6">
    <source>
        <dbReference type="ARBA" id="ARBA00022741"/>
    </source>
</evidence>
<dbReference type="GO" id="GO:0003924">
    <property type="term" value="F:GTPase activity"/>
    <property type="evidence" value="ECO:0007669"/>
    <property type="project" value="UniProtKB-UniRule"/>
</dbReference>
<dbReference type="Gene3D" id="2.70.210.12">
    <property type="entry name" value="GTP1/OBG domain"/>
    <property type="match status" value="1"/>
</dbReference>
<dbReference type="PROSITE" id="PS00905">
    <property type="entry name" value="GTP1_OBG"/>
    <property type="match status" value="1"/>
</dbReference>
<dbReference type="FunFam" id="2.70.210.12:FF:000001">
    <property type="entry name" value="GTPase Obg"/>
    <property type="match status" value="1"/>
</dbReference>
<feature type="compositionally biased region" description="Polar residues" evidence="11">
    <location>
        <begin position="129"/>
        <end position="143"/>
    </location>
</feature>
<dbReference type="Proteomes" id="UP000235881">
    <property type="component" value="Unassembled WGS sequence"/>
</dbReference>
<dbReference type="PANTHER" id="PTHR11702">
    <property type="entry name" value="DEVELOPMENTALLY REGULATED GTP-BINDING PROTEIN-RELATED"/>
    <property type="match status" value="1"/>
</dbReference>
<keyword evidence="15" id="KW-1185">Reference proteome</keyword>
<dbReference type="InterPro" id="IPR006074">
    <property type="entry name" value="GTP1-OBG_CS"/>
</dbReference>
<feature type="binding site" evidence="10">
    <location>
        <begin position="191"/>
        <end position="195"/>
    </location>
    <ligand>
        <name>GTP</name>
        <dbReference type="ChEBI" id="CHEBI:37565"/>
    </ligand>
</feature>
<dbReference type="HAMAP" id="MF_01454">
    <property type="entry name" value="GTPase_Obg"/>
    <property type="match status" value="1"/>
</dbReference>
<feature type="binding site" evidence="10">
    <location>
        <begin position="166"/>
        <end position="173"/>
    </location>
    <ligand>
        <name>GTP</name>
        <dbReference type="ChEBI" id="CHEBI:37565"/>
    </ligand>
</feature>